<sequence length="64" mass="7085">MALKNGGQLKGWPTLHHLKLVSGGGYIDGEFIAPPPPFDYSETEENPKDERDIEEFTPSAVQTQ</sequence>
<dbReference type="EMBL" id="CAADJD010000036">
    <property type="protein sequence ID" value="VFS91752.1"/>
    <property type="molecule type" value="Genomic_DNA"/>
</dbReference>
<reference evidence="2 3" key="1">
    <citation type="submission" date="2019-03" db="EMBL/GenBank/DDBJ databases">
        <authorList>
            <consortium name="Pathogen Informatics"/>
        </authorList>
    </citation>
    <scope>NUCLEOTIDE SEQUENCE [LARGE SCALE GENOMIC DNA]</scope>
    <source>
        <strain evidence="2 3">NCTC12993</strain>
    </source>
</reference>
<evidence type="ECO:0000313" key="2">
    <source>
        <dbReference type="EMBL" id="VFS91752.1"/>
    </source>
</evidence>
<organism evidence="2 3">
    <name type="scientific">Kluyvera cryocrescens</name>
    <name type="common">Kluyvera citrophila</name>
    <dbReference type="NCBI Taxonomy" id="580"/>
    <lineage>
        <taxon>Bacteria</taxon>
        <taxon>Pseudomonadati</taxon>
        <taxon>Pseudomonadota</taxon>
        <taxon>Gammaproteobacteria</taxon>
        <taxon>Enterobacterales</taxon>
        <taxon>Enterobacteriaceae</taxon>
        <taxon>Kluyvera</taxon>
    </lineage>
</organism>
<gene>
    <name evidence="2" type="ORF">NCTC12993_07676</name>
</gene>
<dbReference type="Proteomes" id="UP000401081">
    <property type="component" value="Unassembled WGS sequence"/>
</dbReference>
<accession>A0A485D3U7</accession>
<evidence type="ECO:0000256" key="1">
    <source>
        <dbReference type="SAM" id="MobiDB-lite"/>
    </source>
</evidence>
<dbReference type="AlphaFoldDB" id="A0A485D3U7"/>
<keyword evidence="3" id="KW-1185">Reference proteome</keyword>
<evidence type="ECO:0000313" key="3">
    <source>
        <dbReference type="Proteomes" id="UP000401081"/>
    </source>
</evidence>
<name>A0A485D3U7_KLUCR</name>
<protein>
    <submittedName>
        <fullName evidence="2">Uncharacterized protein</fullName>
    </submittedName>
</protein>
<proteinExistence type="predicted"/>
<feature type="region of interest" description="Disordered" evidence="1">
    <location>
        <begin position="32"/>
        <end position="64"/>
    </location>
</feature>